<keyword evidence="1" id="KW-0863">Zinc-finger</keyword>
<feature type="region of interest" description="Disordered" evidence="2">
    <location>
        <begin position="84"/>
        <end position="129"/>
    </location>
</feature>
<keyword evidence="3" id="KW-1133">Transmembrane helix</keyword>
<dbReference type="PANTHER" id="PTHR46592:SF14">
    <property type="entry name" value="RING-TYPE DOMAIN-CONTAINING PROTEIN"/>
    <property type="match status" value="1"/>
</dbReference>
<name>A0A4U6VN52_SETVI</name>
<protein>
    <recommendedName>
        <fullName evidence="4">RING-type domain-containing protein</fullName>
    </recommendedName>
</protein>
<dbReference type="GO" id="GO:0016567">
    <property type="term" value="P:protein ubiquitination"/>
    <property type="evidence" value="ECO:0007669"/>
    <property type="project" value="InterPro"/>
</dbReference>
<sequence>MIQELQMCVKLVIILNKKFTIKRGTDRSFVYALFRCEFSERCEILFPIIVLSFGGLFLPLFIWTKCTVQMLVVQILLVPLRPHQGRRRARRHHPRHRPPQRHHPPPAQRPSCRASTAAPSTRCIPSTCTPSPVKMATTARAPSARGDALRRGPGCGHGFHACCAERWLRVSATCPMCRDSPVAKSIPWPSGSWEISLCRHCDGVRLEGRGATRNVGF</sequence>
<dbReference type="InterPro" id="IPR013083">
    <property type="entry name" value="Znf_RING/FYVE/PHD"/>
</dbReference>
<feature type="compositionally biased region" description="Polar residues" evidence="2">
    <location>
        <begin position="113"/>
        <end position="129"/>
    </location>
</feature>
<feature type="domain" description="RING-type" evidence="4">
    <location>
        <begin position="155"/>
        <end position="178"/>
    </location>
</feature>
<keyword evidence="1" id="KW-0862">Zinc</keyword>
<dbReference type="SUPFAM" id="SSF57850">
    <property type="entry name" value="RING/U-box"/>
    <property type="match status" value="1"/>
</dbReference>
<evidence type="ECO:0000313" key="5">
    <source>
        <dbReference type="EMBL" id="TKW30285.1"/>
    </source>
</evidence>
<evidence type="ECO:0000256" key="3">
    <source>
        <dbReference type="SAM" id="Phobius"/>
    </source>
</evidence>
<feature type="compositionally biased region" description="Basic residues" evidence="2">
    <location>
        <begin position="84"/>
        <end position="104"/>
    </location>
</feature>
<keyword evidence="6" id="KW-1185">Reference proteome</keyword>
<evidence type="ECO:0000313" key="6">
    <source>
        <dbReference type="Proteomes" id="UP000298652"/>
    </source>
</evidence>
<dbReference type="AlphaFoldDB" id="A0A4U6VN52"/>
<accession>A0A4U6VN52</accession>
<keyword evidence="1" id="KW-0479">Metal-binding</keyword>
<dbReference type="Pfam" id="PF13639">
    <property type="entry name" value="zf-RING_2"/>
    <property type="match status" value="1"/>
</dbReference>
<evidence type="ECO:0000256" key="1">
    <source>
        <dbReference type="PROSITE-ProRule" id="PRU00175"/>
    </source>
</evidence>
<dbReference type="Gene3D" id="3.30.40.10">
    <property type="entry name" value="Zinc/RING finger domain, C3HC4 (zinc finger)"/>
    <property type="match status" value="1"/>
</dbReference>
<keyword evidence="3" id="KW-0812">Transmembrane</keyword>
<feature type="transmembrane region" description="Helical" evidence="3">
    <location>
        <begin position="44"/>
        <end position="63"/>
    </location>
</feature>
<keyword evidence="3" id="KW-0472">Membrane</keyword>
<evidence type="ECO:0000259" key="4">
    <source>
        <dbReference type="PROSITE" id="PS50089"/>
    </source>
</evidence>
<dbReference type="Proteomes" id="UP000298652">
    <property type="component" value="Chromosome 2"/>
</dbReference>
<gene>
    <name evidence="5" type="ORF">SEVIR_2G026100v2</name>
</gene>
<dbReference type="PROSITE" id="PS50089">
    <property type="entry name" value="ZF_RING_2"/>
    <property type="match status" value="1"/>
</dbReference>
<reference evidence="5" key="1">
    <citation type="submission" date="2019-03" db="EMBL/GenBank/DDBJ databases">
        <title>WGS assembly of Setaria viridis.</title>
        <authorList>
            <person name="Huang P."/>
            <person name="Jenkins J."/>
            <person name="Grimwood J."/>
            <person name="Barry K."/>
            <person name="Healey A."/>
            <person name="Mamidi S."/>
            <person name="Sreedasyam A."/>
            <person name="Shu S."/>
            <person name="Feldman M."/>
            <person name="Wu J."/>
            <person name="Yu Y."/>
            <person name="Chen C."/>
            <person name="Johnson J."/>
            <person name="Rokhsar D."/>
            <person name="Baxter I."/>
            <person name="Schmutz J."/>
            <person name="Brutnell T."/>
            <person name="Kellogg E."/>
        </authorList>
    </citation>
    <scope>NUCLEOTIDE SEQUENCE [LARGE SCALE GENOMIC DNA]</scope>
</reference>
<dbReference type="InterPro" id="IPR044289">
    <property type="entry name" value="ATL67-70"/>
</dbReference>
<dbReference type="GO" id="GO:0016740">
    <property type="term" value="F:transferase activity"/>
    <property type="evidence" value="ECO:0007669"/>
    <property type="project" value="InterPro"/>
</dbReference>
<dbReference type="InterPro" id="IPR001841">
    <property type="entry name" value="Znf_RING"/>
</dbReference>
<dbReference type="EMBL" id="CM016553">
    <property type="protein sequence ID" value="TKW30285.1"/>
    <property type="molecule type" value="Genomic_DNA"/>
</dbReference>
<proteinExistence type="predicted"/>
<dbReference type="PANTHER" id="PTHR46592">
    <property type="entry name" value="RING-H2 FINGER PROTEIN ATL67"/>
    <property type="match status" value="1"/>
</dbReference>
<dbReference type="Gramene" id="TKW30285">
    <property type="protein sequence ID" value="TKW30285"/>
    <property type="gene ID" value="SEVIR_2G026100v2"/>
</dbReference>
<dbReference type="GO" id="GO:0008270">
    <property type="term" value="F:zinc ion binding"/>
    <property type="evidence" value="ECO:0007669"/>
    <property type="project" value="UniProtKB-KW"/>
</dbReference>
<organism evidence="5 6">
    <name type="scientific">Setaria viridis</name>
    <name type="common">Green bristlegrass</name>
    <name type="synonym">Setaria italica subsp. viridis</name>
    <dbReference type="NCBI Taxonomy" id="4556"/>
    <lineage>
        <taxon>Eukaryota</taxon>
        <taxon>Viridiplantae</taxon>
        <taxon>Streptophyta</taxon>
        <taxon>Embryophyta</taxon>
        <taxon>Tracheophyta</taxon>
        <taxon>Spermatophyta</taxon>
        <taxon>Magnoliopsida</taxon>
        <taxon>Liliopsida</taxon>
        <taxon>Poales</taxon>
        <taxon>Poaceae</taxon>
        <taxon>PACMAD clade</taxon>
        <taxon>Panicoideae</taxon>
        <taxon>Panicodae</taxon>
        <taxon>Paniceae</taxon>
        <taxon>Cenchrinae</taxon>
        <taxon>Setaria</taxon>
    </lineage>
</organism>
<evidence type="ECO:0000256" key="2">
    <source>
        <dbReference type="SAM" id="MobiDB-lite"/>
    </source>
</evidence>